<dbReference type="EMBL" id="LR796192">
    <property type="protein sequence ID" value="CAB4126119.1"/>
    <property type="molecule type" value="Genomic_DNA"/>
</dbReference>
<reference evidence="3" key="1">
    <citation type="submission" date="2020-05" db="EMBL/GenBank/DDBJ databases">
        <authorList>
            <person name="Chiriac C."/>
            <person name="Salcher M."/>
            <person name="Ghai R."/>
            <person name="Kavagutti S V."/>
        </authorList>
    </citation>
    <scope>NUCLEOTIDE SEQUENCE</scope>
</reference>
<accession>A0A6J7WEQ9</accession>
<proteinExistence type="predicted"/>
<name>A0A6J7WEQ9_9CAUD</name>
<feature type="region of interest" description="Disordered" evidence="1">
    <location>
        <begin position="1"/>
        <end position="23"/>
    </location>
</feature>
<evidence type="ECO:0000256" key="1">
    <source>
        <dbReference type="SAM" id="MobiDB-lite"/>
    </source>
</evidence>
<evidence type="ECO:0000313" key="3">
    <source>
        <dbReference type="EMBL" id="CAB5194516.1"/>
    </source>
</evidence>
<organism evidence="3">
    <name type="scientific">uncultured Caudovirales phage</name>
    <dbReference type="NCBI Taxonomy" id="2100421"/>
    <lineage>
        <taxon>Viruses</taxon>
        <taxon>Duplodnaviria</taxon>
        <taxon>Heunggongvirae</taxon>
        <taxon>Uroviricota</taxon>
        <taxon>Caudoviricetes</taxon>
        <taxon>Peduoviridae</taxon>
        <taxon>Maltschvirus</taxon>
        <taxon>Maltschvirus maltsch</taxon>
    </lineage>
</organism>
<dbReference type="EMBL" id="LR798218">
    <property type="protein sequence ID" value="CAB5194516.1"/>
    <property type="molecule type" value="Genomic_DNA"/>
</dbReference>
<evidence type="ECO:0000313" key="2">
    <source>
        <dbReference type="EMBL" id="CAB4126119.1"/>
    </source>
</evidence>
<gene>
    <name evidence="3" type="ORF">UFOVP170_4</name>
    <name evidence="2" type="ORF">UFOVP73_44</name>
</gene>
<protein>
    <submittedName>
        <fullName evidence="3">Uncharacterized protein</fullName>
    </submittedName>
</protein>
<feature type="compositionally biased region" description="Low complexity" evidence="1">
    <location>
        <begin position="11"/>
        <end position="23"/>
    </location>
</feature>
<sequence>MSFVADRVSETAPNPGAGAVTPGGAVSGYQSFSAAVPTGSIVTIAIESSTPGDWEVCDATWDGTTLTRGDISGSSTGSRVTFTSTVNVFLTPSARSLRGTRSGTAQLLAAKNFGIT</sequence>